<dbReference type="SUPFAM" id="SSF50978">
    <property type="entry name" value="WD40 repeat-like"/>
    <property type="match status" value="1"/>
</dbReference>
<feature type="repeat" description="WD" evidence="3">
    <location>
        <begin position="669"/>
        <end position="696"/>
    </location>
</feature>
<dbReference type="InParanoid" id="A0A212QV44"/>
<dbReference type="InterPro" id="IPR019775">
    <property type="entry name" value="WD40_repeat_CS"/>
</dbReference>
<dbReference type="Gene3D" id="2.130.10.10">
    <property type="entry name" value="YVTN repeat-like/Quinoprotein amine dehydrogenase"/>
    <property type="match status" value="4"/>
</dbReference>
<dbReference type="SMART" id="SM00320">
    <property type="entry name" value="WD40"/>
    <property type="match status" value="8"/>
</dbReference>
<dbReference type="PROSITE" id="PS50294">
    <property type="entry name" value="WD_REPEATS_REGION"/>
    <property type="match status" value="4"/>
</dbReference>
<name>A0A212QV44_9CHLR</name>
<dbReference type="InterPro" id="IPR036322">
    <property type="entry name" value="WD40_repeat_dom_sf"/>
</dbReference>
<evidence type="ECO:0000256" key="1">
    <source>
        <dbReference type="ARBA" id="ARBA00022574"/>
    </source>
</evidence>
<feature type="repeat" description="WD" evidence="3">
    <location>
        <begin position="620"/>
        <end position="651"/>
    </location>
</feature>
<organism evidence="4 5">
    <name type="scientific">Thermoflexus hugenholtzii JAD2</name>
    <dbReference type="NCBI Taxonomy" id="877466"/>
    <lineage>
        <taxon>Bacteria</taxon>
        <taxon>Bacillati</taxon>
        <taxon>Chloroflexota</taxon>
        <taxon>Thermoflexia</taxon>
        <taxon>Thermoflexales</taxon>
        <taxon>Thermoflexaceae</taxon>
        <taxon>Thermoflexus</taxon>
    </lineage>
</organism>
<dbReference type="Proteomes" id="UP000197025">
    <property type="component" value="Unassembled WGS sequence"/>
</dbReference>
<dbReference type="RefSeq" id="WP_088570899.1">
    <property type="nucleotide sequence ID" value="NZ_FYEK01000024.1"/>
</dbReference>
<dbReference type="InterPro" id="IPR001680">
    <property type="entry name" value="WD40_rpt"/>
</dbReference>
<dbReference type="InterPro" id="IPR011047">
    <property type="entry name" value="Quinoprotein_ADH-like_sf"/>
</dbReference>
<dbReference type="AlphaFoldDB" id="A0A212QV44"/>
<dbReference type="InterPro" id="IPR015943">
    <property type="entry name" value="WD40/YVTN_repeat-like_dom_sf"/>
</dbReference>
<dbReference type="CDD" id="cd00200">
    <property type="entry name" value="WD40"/>
    <property type="match status" value="1"/>
</dbReference>
<gene>
    <name evidence="4" type="ORF">SAMN02746019_00006290</name>
</gene>
<feature type="repeat" description="WD" evidence="3">
    <location>
        <begin position="494"/>
        <end position="535"/>
    </location>
</feature>
<dbReference type="PANTHER" id="PTHR19879">
    <property type="entry name" value="TRANSCRIPTION INITIATION FACTOR TFIID"/>
    <property type="match status" value="1"/>
</dbReference>
<keyword evidence="2" id="KW-0677">Repeat</keyword>
<proteinExistence type="predicted"/>
<reference evidence="5" key="1">
    <citation type="submission" date="2017-06" db="EMBL/GenBank/DDBJ databases">
        <authorList>
            <person name="Varghese N."/>
            <person name="Submissions S."/>
        </authorList>
    </citation>
    <scope>NUCLEOTIDE SEQUENCE [LARGE SCALE GENOMIC DNA]</scope>
    <source>
        <strain evidence="5">JAD2</strain>
    </source>
</reference>
<evidence type="ECO:0000313" key="5">
    <source>
        <dbReference type="Proteomes" id="UP000197025"/>
    </source>
</evidence>
<evidence type="ECO:0000313" key="4">
    <source>
        <dbReference type="EMBL" id="SNB63379.1"/>
    </source>
</evidence>
<keyword evidence="5" id="KW-1185">Reference proteome</keyword>
<keyword evidence="1 3" id="KW-0853">WD repeat</keyword>
<dbReference type="PROSITE" id="PS50082">
    <property type="entry name" value="WD_REPEATS_2"/>
    <property type="match status" value="4"/>
</dbReference>
<feature type="repeat" description="WD" evidence="3">
    <location>
        <begin position="578"/>
        <end position="619"/>
    </location>
</feature>
<dbReference type="Pfam" id="PF00400">
    <property type="entry name" value="WD40"/>
    <property type="match status" value="5"/>
</dbReference>
<evidence type="ECO:0000256" key="3">
    <source>
        <dbReference type="PROSITE-ProRule" id="PRU00221"/>
    </source>
</evidence>
<dbReference type="SUPFAM" id="SSF50998">
    <property type="entry name" value="Quinoprotein alcohol dehydrogenase-like"/>
    <property type="match status" value="1"/>
</dbReference>
<accession>A0A212QV44</accession>
<dbReference type="EMBL" id="FYEK01000024">
    <property type="protein sequence ID" value="SNB63379.1"/>
    <property type="molecule type" value="Genomic_DNA"/>
</dbReference>
<dbReference type="PRINTS" id="PR00320">
    <property type="entry name" value="GPROTEINBRPT"/>
</dbReference>
<dbReference type="PROSITE" id="PS00678">
    <property type="entry name" value="WD_REPEATS_1"/>
    <property type="match status" value="1"/>
</dbReference>
<dbReference type="PROSITE" id="PS51257">
    <property type="entry name" value="PROKAR_LIPOPROTEIN"/>
    <property type="match status" value="1"/>
</dbReference>
<dbReference type="PANTHER" id="PTHR19879:SF9">
    <property type="entry name" value="TRANSCRIPTION INITIATION FACTOR TFIID SUBUNIT 5"/>
    <property type="match status" value="1"/>
</dbReference>
<evidence type="ECO:0000256" key="2">
    <source>
        <dbReference type="ARBA" id="ARBA00022737"/>
    </source>
</evidence>
<dbReference type="OrthoDB" id="9812686at2"/>
<protein>
    <submittedName>
        <fullName evidence="4">WD40 repeat</fullName>
    </submittedName>
</protein>
<sequence length="696" mass="75758">MSFFRFGWVIALGLILTLSGASCQRTSPKVSGVAERNPPTPLPALPAPTLPSTPLSLQPALQAQWGFRDYPLQMAWSPRRPWLALASSHRVYVYHIPSMRLLAFFTTEARVLELAFAADGERLISRLETGTLKAWGIPSRREEWSDAGMIGTGLIASPDPAILAVGHADGWVRLLETATGREIRRVPGARPLGFSPDGERLFTCPSPAPPGLEDPPCPSPSGLLEVEVATGRAREILPAEVPPVWTPEGERILGGRDGVIRRRDPRGGAEAILWRSPSARIRALQLSGDGRWLLIRYADFLDLVERGSGRIRWSEPAGPAAFSPDGTALAWAKGSPPMLVLRDLRSGRERWAVGPEPWIRRVHALAFSANGRWLAVRGEGQVDPNFPELIGPFVQIREAATSAERYRFLPRLLPVWGLGFTPDGAALGLLEGALVRFRSLSDGPADPPIPLQSGEGLSLAFSPEGDRLAVGLAEGPIRLYRRAPDGNWSLEGILIGHRGPVRAVTFSPDGRRLASASWDWTTRIWDLDRRMERARIRHAAEVWDVAFSPDGQLLASVGGEGTLLLGWETADGVGRRVLGRYPFRLYAVAFSPDGRYLAVGAEDGTVRLWDALAGSERRVLRAGAKAVRALAFSPDGRWLAAGSEEGEVSLWAMPEGTLGAHWGRAGDPLRALAFSPDGAYLALGYRSGIVQLWRLQ</sequence>
<dbReference type="InterPro" id="IPR020472">
    <property type="entry name" value="WD40_PAC1"/>
</dbReference>